<dbReference type="AlphaFoldDB" id="A0A4R5YK92"/>
<dbReference type="Proteomes" id="UP000295633">
    <property type="component" value="Unassembled WGS sequence"/>
</dbReference>
<proteinExistence type="predicted"/>
<comment type="caution">
    <text evidence="2">The sequence shown here is derived from an EMBL/GenBank/DDBJ whole genome shotgun (WGS) entry which is preliminary data.</text>
</comment>
<dbReference type="STRING" id="273677.BW34_02829"/>
<evidence type="ECO:0000313" key="2">
    <source>
        <dbReference type="EMBL" id="TDL44922.1"/>
    </source>
</evidence>
<dbReference type="InterPro" id="IPR001509">
    <property type="entry name" value="Epimerase_deHydtase"/>
</dbReference>
<dbReference type="Pfam" id="PF01370">
    <property type="entry name" value="Epimerase"/>
    <property type="match status" value="1"/>
</dbReference>
<dbReference type="EMBL" id="SMZX01000001">
    <property type="protein sequence ID" value="TDL44922.1"/>
    <property type="molecule type" value="Genomic_DNA"/>
</dbReference>
<dbReference type="PANTHER" id="PTHR48079">
    <property type="entry name" value="PROTEIN YEEZ"/>
    <property type="match status" value="1"/>
</dbReference>
<reference evidence="2 3" key="1">
    <citation type="submission" date="2019-03" db="EMBL/GenBank/DDBJ databases">
        <title>Genome Sequencing and Assembly of Various Microbes Isolated from Partially Reclaimed Soil and Acid Mine Drainage (AMD) Site.</title>
        <authorList>
            <person name="Steinbock B."/>
            <person name="Bechtold R."/>
            <person name="Sevigny J.L."/>
            <person name="Thomas D."/>
            <person name="Cuthill L.R."/>
            <person name="Aveiro Johannsen E.J."/>
            <person name="Thomas K."/>
            <person name="Ghosh A."/>
        </authorList>
    </citation>
    <scope>NUCLEOTIDE SEQUENCE [LARGE SCALE GENOMIC DNA]</scope>
    <source>
        <strain evidence="2 3">F-B2</strain>
    </source>
</reference>
<dbReference type="InterPro" id="IPR051783">
    <property type="entry name" value="NAD(P)-dependent_oxidoreduct"/>
</dbReference>
<sequence>MTDRILVLGGTGWVGRRVAEAWLERGARVSVTARGGRAAPAGADLVVTDRDLPEAYDALAATEWDEIVDVSSVPAHVAQAASALGDRAAHATYISSVSVYADATRVGADERAAIVEPLGEADAYDYARAKVAAEGEAAALGARVSVIRPGLIVGPGDPTDRFGYWPARFSAAGAEAVLVPEATALRAQVIDVDDLVSFVVASGARGFDGLVDAVGPSHPLAEVVTVARDAAGHTGEVHTAPADWLERHGVAHWAGPRSLPLWLPADMPGFASRSGAAYRAAGGRTRPLAETVARVLEDERERGVARSRTSGLERAEELALIEALHAER</sequence>
<dbReference type="SUPFAM" id="SSF51735">
    <property type="entry name" value="NAD(P)-binding Rossmann-fold domains"/>
    <property type="match status" value="1"/>
</dbReference>
<evidence type="ECO:0000313" key="3">
    <source>
        <dbReference type="Proteomes" id="UP000295633"/>
    </source>
</evidence>
<dbReference type="PANTHER" id="PTHR48079:SF6">
    <property type="entry name" value="NAD(P)-BINDING DOMAIN-CONTAINING PROTEIN-RELATED"/>
    <property type="match status" value="1"/>
</dbReference>
<organism evidence="2 3">
    <name type="scientific">Microbacterium oleivorans</name>
    <dbReference type="NCBI Taxonomy" id="273677"/>
    <lineage>
        <taxon>Bacteria</taxon>
        <taxon>Bacillati</taxon>
        <taxon>Actinomycetota</taxon>
        <taxon>Actinomycetes</taxon>
        <taxon>Micrococcales</taxon>
        <taxon>Microbacteriaceae</taxon>
        <taxon>Microbacterium</taxon>
    </lineage>
</organism>
<evidence type="ECO:0000259" key="1">
    <source>
        <dbReference type="Pfam" id="PF01370"/>
    </source>
</evidence>
<dbReference type="GO" id="GO:0004029">
    <property type="term" value="F:aldehyde dehydrogenase (NAD+) activity"/>
    <property type="evidence" value="ECO:0007669"/>
    <property type="project" value="TreeGrafter"/>
</dbReference>
<accession>A0A4R5YK92</accession>
<gene>
    <name evidence="2" type="ORF">E2R54_00060</name>
</gene>
<dbReference type="Gene3D" id="3.40.50.720">
    <property type="entry name" value="NAD(P)-binding Rossmann-like Domain"/>
    <property type="match status" value="1"/>
</dbReference>
<dbReference type="RefSeq" id="WP_133398245.1">
    <property type="nucleotide sequence ID" value="NZ_SMZX01000001.1"/>
</dbReference>
<dbReference type="GO" id="GO:0005737">
    <property type="term" value="C:cytoplasm"/>
    <property type="evidence" value="ECO:0007669"/>
    <property type="project" value="TreeGrafter"/>
</dbReference>
<feature type="domain" description="NAD-dependent epimerase/dehydratase" evidence="1">
    <location>
        <begin position="5"/>
        <end position="201"/>
    </location>
</feature>
<protein>
    <submittedName>
        <fullName evidence="2">NAD-dependent epimerase/dehydratase family protein</fullName>
    </submittedName>
</protein>
<name>A0A4R5YK92_9MICO</name>
<dbReference type="InterPro" id="IPR036291">
    <property type="entry name" value="NAD(P)-bd_dom_sf"/>
</dbReference>